<sequence>MAKQPRARTLQDIGDITGVSAMTVSRVLRGSGRVKADTRDRILKIAAEFGKEPIGPLSNGSSGIAETSDLRLLVLVTAVEKASMETGESFGGEVAGALTGRLEQNGGQLDYLCPKDLNEVEEFVARRRVHGVVLRTLIPNHWLESLETRCAVIYAASHDFQSKVDAVYSNENRSAAQIYQKLQSLDHRHIMWCGLIDRHQPGDLRLFESLDSEYATERFASSVHGVRHAAWANLVYCQTKEQGMCHKFIVLERDWNKCSLDDMANQFLDKFFKLKQRPTALVVDCDPLAEAMERLLNDRGVSVPQDVSIVSYGGSKGALSGKFASIDLPMAEIAGCIPELIRRRLSAPHAPAVSMQFEAVLLDGASLGPAPN</sequence>
<dbReference type="SMART" id="SM00354">
    <property type="entry name" value="HTH_LACI"/>
    <property type="match status" value="1"/>
</dbReference>
<dbReference type="InterPro" id="IPR000843">
    <property type="entry name" value="HTH_LacI"/>
</dbReference>
<keyword evidence="4" id="KW-0804">Transcription</keyword>
<dbReference type="CDD" id="cd01392">
    <property type="entry name" value="HTH_LacI"/>
    <property type="match status" value="1"/>
</dbReference>
<dbReference type="InterPro" id="IPR028082">
    <property type="entry name" value="Peripla_BP_I"/>
</dbReference>
<gene>
    <name evidence="6" type="ORF">SH580_01045</name>
</gene>
<evidence type="ECO:0000256" key="1">
    <source>
        <dbReference type="ARBA" id="ARBA00022491"/>
    </source>
</evidence>
<evidence type="ECO:0000259" key="5">
    <source>
        <dbReference type="PROSITE" id="PS50932"/>
    </source>
</evidence>
<proteinExistence type="predicted"/>
<evidence type="ECO:0000256" key="3">
    <source>
        <dbReference type="ARBA" id="ARBA00023125"/>
    </source>
</evidence>
<dbReference type="InterPro" id="IPR046335">
    <property type="entry name" value="LacI/GalR-like_sensor"/>
</dbReference>
<dbReference type="SUPFAM" id="SSF53822">
    <property type="entry name" value="Periplasmic binding protein-like I"/>
    <property type="match status" value="1"/>
</dbReference>
<dbReference type="InterPro" id="IPR010982">
    <property type="entry name" value="Lambda_DNA-bd_dom_sf"/>
</dbReference>
<dbReference type="Pfam" id="PF00356">
    <property type="entry name" value="LacI"/>
    <property type="match status" value="1"/>
</dbReference>
<keyword evidence="1" id="KW-0678">Repressor</keyword>
<dbReference type="Pfam" id="PF13377">
    <property type="entry name" value="Peripla_BP_3"/>
    <property type="match status" value="1"/>
</dbReference>
<dbReference type="Gene3D" id="3.40.50.2300">
    <property type="match status" value="2"/>
</dbReference>
<keyword evidence="3 6" id="KW-0238">DNA-binding</keyword>
<evidence type="ECO:0000313" key="6">
    <source>
        <dbReference type="EMBL" id="WPJ96287.1"/>
    </source>
</evidence>
<feature type="domain" description="HTH lacI-type" evidence="5">
    <location>
        <begin position="8"/>
        <end position="50"/>
    </location>
</feature>
<reference evidence="6 7" key="1">
    <citation type="submission" date="2023-11" db="EMBL/GenBank/DDBJ databases">
        <title>Coraliomargarita sp. nov., isolated from marine algae.</title>
        <authorList>
            <person name="Lee J.K."/>
            <person name="Baek J.H."/>
            <person name="Kim J.M."/>
            <person name="Choi D.G."/>
            <person name="Jeon C.O."/>
        </authorList>
    </citation>
    <scope>NUCLEOTIDE SEQUENCE [LARGE SCALE GENOMIC DNA]</scope>
    <source>
        <strain evidence="6 7">J2-16</strain>
    </source>
</reference>
<evidence type="ECO:0000256" key="4">
    <source>
        <dbReference type="ARBA" id="ARBA00023163"/>
    </source>
</evidence>
<dbReference type="PANTHER" id="PTHR30146:SF148">
    <property type="entry name" value="HTH-TYPE TRANSCRIPTIONAL REPRESSOR PURR-RELATED"/>
    <property type="match status" value="1"/>
</dbReference>
<name>A0ABZ0RJN7_9BACT</name>
<dbReference type="RefSeq" id="WP_319833150.1">
    <property type="nucleotide sequence ID" value="NZ_CP138858.1"/>
</dbReference>
<dbReference type="PROSITE" id="PS50932">
    <property type="entry name" value="HTH_LACI_2"/>
    <property type="match status" value="1"/>
</dbReference>
<evidence type="ECO:0000256" key="2">
    <source>
        <dbReference type="ARBA" id="ARBA00023015"/>
    </source>
</evidence>
<keyword evidence="7" id="KW-1185">Reference proteome</keyword>
<dbReference type="SUPFAM" id="SSF47413">
    <property type="entry name" value="lambda repressor-like DNA-binding domains"/>
    <property type="match status" value="1"/>
</dbReference>
<dbReference type="EMBL" id="CP138858">
    <property type="protein sequence ID" value="WPJ96287.1"/>
    <property type="molecule type" value="Genomic_DNA"/>
</dbReference>
<dbReference type="PANTHER" id="PTHR30146">
    <property type="entry name" value="LACI-RELATED TRANSCRIPTIONAL REPRESSOR"/>
    <property type="match status" value="1"/>
</dbReference>
<dbReference type="Proteomes" id="UP001324993">
    <property type="component" value="Chromosome"/>
</dbReference>
<organism evidence="6 7">
    <name type="scientific">Coraliomargarita algicola</name>
    <dbReference type="NCBI Taxonomy" id="3092156"/>
    <lineage>
        <taxon>Bacteria</taxon>
        <taxon>Pseudomonadati</taxon>
        <taxon>Verrucomicrobiota</taxon>
        <taxon>Opitutia</taxon>
        <taxon>Puniceicoccales</taxon>
        <taxon>Coraliomargaritaceae</taxon>
        <taxon>Coraliomargarita</taxon>
    </lineage>
</organism>
<keyword evidence="2" id="KW-0805">Transcription regulation</keyword>
<dbReference type="GO" id="GO:0003677">
    <property type="term" value="F:DNA binding"/>
    <property type="evidence" value="ECO:0007669"/>
    <property type="project" value="UniProtKB-KW"/>
</dbReference>
<evidence type="ECO:0000313" key="7">
    <source>
        <dbReference type="Proteomes" id="UP001324993"/>
    </source>
</evidence>
<protein>
    <submittedName>
        <fullName evidence="6">LacI family DNA-binding transcriptional regulator</fullName>
    </submittedName>
</protein>
<dbReference type="Gene3D" id="1.10.260.40">
    <property type="entry name" value="lambda repressor-like DNA-binding domains"/>
    <property type="match status" value="1"/>
</dbReference>
<accession>A0ABZ0RJN7</accession>